<protein>
    <submittedName>
        <fullName evidence="8">Putative membrane protein</fullName>
    </submittedName>
</protein>
<feature type="transmembrane region" description="Helical" evidence="6">
    <location>
        <begin position="20"/>
        <end position="42"/>
    </location>
</feature>
<evidence type="ECO:0000313" key="9">
    <source>
        <dbReference type="Proteomes" id="UP000294257"/>
    </source>
</evidence>
<evidence type="ECO:0000256" key="6">
    <source>
        <dbReference type="SAM" id="Phobius"/>
    </source>
</evidence>
<dbReference type="AlphaFoldDB" id="A0A4Q7KCE2"/>
<evidence type="ECO:0000256" key="5">
    <source>
        <dbReference type="ARBA" id="ARBA00023136"/>
    </source>
</evidence>
<keyword evidence="2" id="KW-1003">Cell membrane</keyword>
<reference evidence="8 9" key="1">
    <citation type="submission" date="2019-02" db="EMBL/GenBank/DDBJ databases">
        <title>Genomic Encyclopedia of Type Strains, Phase IV (KMG-IV): sequencing the most valuable type-strain genomes for metagenomic binning, comparative biology and taxonomic classification.</title>
        <authorList>
            <person name="Goeker M."/>
        </authorList>
    </citation>
    <scope>NUCLEOTIDE SEQUENCE [LARGE SCALE GENOMIC DNA]</scope>
    <source>
        <strain evidence="8 9">DSM 101727</strain>
    </source>
</reference>
<proteinExistence type="predicted"/>
<keyword evidence="3 6" id="KW-0812">Transmembrane</keyword>
<evidence type="ECO:0000259" key="7">
    <source>
        <dbReference type="Pfam" id="PF02656"/>
    </source>
</evidence>
<dbReference type="InterPro" id="IPR003807">
    <property type="entry name" value="DUF202"/>
</dbReference>
<feature type="transmembrane region" description="Helical" evidence="6">
    <location>
        <begin position="90"/>
        <end position="111"/>
    </location>
</feature>
<dbReference type="PANTHER" id="PTHR34187:SF2">
    <property type="entry name" value="DUF202 DOMAIN-CONTAINING PROTEIN"/>
    <property type="match status" value="1"/>
</dbReference>
<feature type="domain" description="DUF202" evidence="7">
    <location>
        <begin position="11"/>
        <end position="77"/>
    </location>
</feature>
<dbReference type="RefSeq" id="WP_130348561.1">
    <property type="nucleotide sequence ID" value="NZ_SGWQ01000017.1"/>
</dbReference>
<organism evidence="8 9">
    <name type="scientific">Herbihabitans rhizosphaerae</name>
    <dbReference type="NCBI Taxonomy" id="1872711"/>
    <lineage>
        <taxon>Bacteria</taxon>
        <taxon>Bacillati</taxon>
        <taxon>Actinomycetota</taxon>
        <taxon>Actinomycetes</taxon>
        <taxon>Pseudonocardiales</taxon>
        <taxon>Pseudonocardiaceae</taxon>
        <taxon>Herbihabitans</taxon>
    </lineage>
</organism>
<dbReference type="PANTHER" id="PTHR34187">
    <property type="entry name" value="FGR18P"/>
    <property type="match status" value="1"/>
</dbReference>
<accession>A0A4Q7KCE2</accession>
<keyword evidence="9" id="KW-1185">Reference proteome</keyword>
<dbReference type="Pfam" id="PF02656">
    <property type="entry name" value="DUF202"/>
    <property type="match status" value="1"/>
</dbReference>
<feature type="transmembrane region" description="Helical" evidence="6">
    <location>
        <begin position="48"/>
        <end position="69"/>
    </location>
</feature>
<gene>
    <name evidence="8" type="ORF">EV193_11722</name>
</gene>
<dbReference type="InterPro" id="IPR052053">
    <property type="entry name" value="IM_YidH-like"/>
</dbReference>
<dbReference type="GO" id="GO:0005886">
    <property type="term" value="C:plasma membrane"/>
    <property type="evidence" value="ECO:0007669"/>
    <property type="project" value="UniProtKB-SubCell"/>
</dbReference>
<sequence length="112" mass="12278">MPDEPREPDYRFTLANERTFLAWIRTALALVAGGAAVTHLLPDLEPPALRYGLGLGLVVIGFLLAATSYRRWSEVDKAIRADQPLPRQRMPLLLTIAVSAAIAVAFVLLVID</sequence>
<evidence type="ECO:0000256" key="3">
    <source>
        <dbReference type="ARBA" id="ARBA00022692"/>
    </source>
</evidence>
<evidence type="ECO:0000256" key="4">
    <source>
        <dbReference type="ARBA" id="ARBA00022989"/>
    </source>
</evidence>
<comment type="subcellular location">
    <subcellularLocation>
        <location evidence="1">Cell membrane</location>
        <topology evidence="1">Multi-pass membrane protein</topology>
    </subcellularLocation>
</comment>
<evidence type="ECO:0000256" key="2">
    <source>
        <dbReference type="ARBA" id="ARBA00022475"/>
    </source>
</evidence>
<dbReference type="EMBL" id="SGWQ01000017">
    <property type="protein sequence ID" value="RZS30326.1"/>
    <property type="molecule type" value="Genomic_DNA"/>
</dbReference>
<name>A0A4Q7KCE2_9PSEU</name>
<keyword evidence="4 6" id="KW-1133">Transmembrane helix</keyword>
<evidence type="ECO:0000313" key="8">
    <source>
        <dbReference type="EMBL" id="RZS30326.1"/>
    </source>
</evidence>
<dbReference type="Proteomes" id="UP000294257">
    <property type="component" value="Unassembled WGS sequence"/>
</dbReference>
<comment type="caution">
    <text evidence="8">The sequence shown here is derived from an EMBL/GenBank/DDBJ whole genome shotgun (WGS) entry which is preliminary data.</text>
</comment>
<keyword evidence="5 6" id="KW-0472">Membrane</keyword>
<evidence type="ECO:0000256" key="1">
    <source>
        <dbReference type="ARBA" id="ARBA00004651"/>
    </source>
</evidence>